<accession>A0A378Q3Z1</accession>
<dbReference type="SFLD" id="SFLDG01138">
    <property type="entry name" value="C1.6.2:_Deoxy-d-mannose-octulo"/>
    <property type="match status" value="1"/>
</dbReference>
<evidence type="ECO:0000256" key="7">
    <source>
        <dbReference type="ARBA" id="ARBA00022723"/>
    </source>
</evidence>
<feature type="binding site" evidence="12">
    <location>
        <position position="17"/>
    </location>
    <ligand>
        <name>Mg(2+)</name>
        <dbReference type="ChEBI" id="CHEBI:18420"/>
    </ligand>
</feature>
<keyword evidence="11" id="KW-0448">Lipopolysaccharide biosynthesis</keyword>
<dbReference type="Pfam" id="PF08282">
    <property type="entry name" value="Hydrolase_3"/>
    <property type="match status" value="1"/>
</dbReference>
<evidence type="ECO:0000256" key="4">
    <source>
        <dbReference type="ARBA" id="ARBA00011881"/>
    </source>
</evidence>
<comment type="function">
    <text evidence="11">Catalyzes the hydrolysis of 3-deoxy-D-manno-octulosonate 8-phosphate (KDO 8-P) to 3-deoxy-D-manno-octulosonate (KDO) and inorganic phosphate.</text>
</comment>
<gene>
    <name evidence="13" type="primary">kdsC</name>
    <name evidence="13" type="ORF">NCTC11091_00685</name>
</gene>
<keyword evidence="7 11" id="KW-0479">Metal-binding</keyword>
<dbReference type="PANTHER" id="PTHR21485:SF3">
    <property type="entry name" value="N-ACYLNEURAMINATE CYTIDYLYLTRANSFERASE"/>
    <property type="match status" value="1"/>
</dbReference>
<reference evidence="13 14" key="1">
    <citation type="submission" date="2018-06" db="EMBL/GenBank/DDBJ databases">
        <authorList>
            <consortium name="Pathogen Informatics"/>
            <person name="Doyle S."/>
        </authorList>
    </citation>
    <scope>NUCLEOTIDE SEQUENCE [LARGE SCALE GENOMIC DNA]</scope>
    <source>
        <strain evidence="13 14">NCTC11091</strain>
    </source>
</reference>
<dbReference type="NCBIfam" id="TIGR01662">
    <property type="entry name" value="HAD-SF-IIIA"/>
    <property type="match status" value="1"/>
</dbReference>
<evidence type="ECO:0000256" key="11">
    <source>
        <dbReference type="PIRNR" id="PIRNR006118"/>
    </source>
</evidence>
<dbReference type="InterPro" id="IPR036412">
    <property type="entry name" value="HAD-like_sf"/>
</dbReference>
<feature type="binding site" evidence="12">
    <location>
        <position position="19"/>
    </location>
    <ligand>
        <name>substrate</name>
    </ligand>
</feature>
<evidence type="ECO:0000313" key="13">
    <source>
        <dbReference type="EMBL" id="STY94908.1"/>
    </source>
</evidence>
<dbReference type="Gene3D" id="3.40.50.1000">
    <property type="entry name" value="HAD superfamily/HAD-like"/>
    <property type="match status" value="1"/>
</dbReference>
<proteinExistence type="inferred from homology"/>
<dbReference type="AlphaFoldDB" id="A0A378Q3Z1"/>
<evidence type="ECO:0000256" key="12">
    <source>
        <dbReference type="PIRSR" id="PIRSR006118-2"/>
    </source>
</evidence>
<dbReference type="EC" id="3.1.3.45" evidence="5 11"/>
<dbReference type="GO" id="GO:0008781">
    <property type="term" value="F:N-acylneuraminate cytidylyltransferase activity"/>
    <property type="evidence" value="ECO:0007669"/>
    <property type="project" value="TreeGrafter"/>
</dbReference>
<dbReference type="InterPro" id="IPR023214">
    <property type="entry name" value="HAD_sf"/>
</dbReference>
<feature type="binding site" evidence="12">
    <location>
        <position position="110"/>
    </location>
    <ligand>
        <name>Mg(2+)</name>
        <dbReference type="ChEBI" id="CHEBI:18420"/>
    </ligand>
</feature>
<dbReference type="PANTHER" id="PTHR21485">
    <property type="entry name" value="HAD SUPERFAMILY MEMBERS CMAS AND KDSC"/>
    <property type="match status" value="1"/>
</dbReference>
<dbReference type="Proteomes" id="UP000255193">
    <property type="component" value="Unassembled WGS sequence"/>
</dbReference>
<dbReference type="FunFam" id="3.40.50.1000:FF:000029">
    <property type="entry name" value="3-deoxy-D-manno-octulosonate 8-phosphate phosphatase KdsC"/>
    <property type="match status" value="1"/>
</dbReference>
<evidence type="ECO:0000256" key="1">
    <source>
        <dbReference type="ARBA" id="ARBA00000898"/>
    </source>
</evidence>
<evidence type="ECO:0000313" key="14">
    <source>
        <dbReference type="Proteomes" id="UP000255193"/>
    </source>
</evidence>
<evidence type="ECO:0000256" key="10">
    <source>
        <dbReference type="ARBA" id="ARBA00031051"/>
    </source>
</evidence>
<dbReference type="RefSeq" id="WP_079352213.1">
    <property type="nucleotide sequence ID" value="NZ_CP171125.1"/>
</dbReference>
<comment type="catalytic activity">
    <reaction evidence="1 11">
        <text>3-deoxy-alpha-D-manno-2-octulosonate-8-phosphate + H2O = 3-deoxy-alpha-D-manno-oct-2-ulosonate + phosphate</text>
        <dbReference type="Rhea" id="RHEA:11500"/>
        <dbReference type="ChEBI" id="CHEBI:15377"/>
        <dbReference type="ChEBI" id="CHEBI:43474"/>
        <dbReference type="ChEBI" id="CHEBI:85985"/>
        <dbReference type="ChEBI" id="CHEBI:85986"/>
        <dbReference type="EC" id="3.1.3.45"/>
    </reaction>
</comment>
<dbReference type="EMBL" id="UGQA01000001">
    <property type="protein sequence ID" value="STY94908.1"/>
    <property type="molecule type" value="Genomic_DNA"/>
</dbReference>
<keyword evidence="8 11" id="KW-0378">Hydrolase</keyword>
<comment type="cofactor">
    <cofactor evidence="2 11 12">
        <name>Mg(2+)</name>
        <dbReference type="ChEBI" id="CHEBI:18420"/>
    </cofactor>
</comment>
<comment type="subunit">
    <text evidence="4 11">Homotetramer.</text>
</comment>
<dbReference type="GO" id="GO:0019143">
    <property type="term" value="F:3-deoxy-manno-octulosonate-8-phosphatase activity"/>
    <property type="evidence" value="ECO:0007669"/>
    <property type="project" value="UniProtKB-UniRule"/>
</dbReference>
<dbReference type="InterPro" id="IPR006549">
    <property type="entry name" value="HAD-SF_hydro_IIIA"/>
</dbReference>
<comment type="similarity">
    <text evidence="3 11">Belongs to the KdsC family.</text>
</comment>
<keyword evidence="9 11" id="KW-0460">Magnesium</keyword>
<organism evidence="13 14">
    <name type="scientific">Faucicola atlantae</name>
    <dbReference type="NCBI Taxonomy" id="34059"/>
    <lineage>
        <taxon>Bacteria</taxon>
        <taxon>Pseudomonadati</taxon>
        <taxon>Pseudomonadota</taxon>
        <taxon>Gammaproteobacteria</taxon>
        <taxon>Moraxellales</taxon>
        <taxon>Moraxellaceae</taxon>
        <taxon>Faucicola</taxon>
    </lineage>
</organism>
<dbReference type="CDD" id="cd01630">
    <property type="entry name" value="HAD_KDO-like"/>
    <property type="match status" value="1"/>
</dbReference>
<dbReference type="GO" id="GO:0046872">
    <property type="term" value="F:metal ion binding"/>
    <property type="evidence" value="ECO:0007669"/>
    <property type="project" value="UniProtKB-UniRule"/>
</dbReference>
<name>A0A378Q3Z1_9GAMM</name>
<protein>
    <recommendedName>
        <fullName evidence="6 11">3-deoxy-D-manno-octulosonate 8-phosphate phosphatase KdsC</fullName>
        <ecNumber evidence="5 11">3.1.3.45</ecNumber>
    </recommendedName>
    <alternativeName>
        <fullName evidence="10 11">KDO 8-P phosphatase</fullName>
    </alternativeName>
</protein>
<dbReference type="InterPro" id="IPR010023">
    <property type="entry name" value="KdsC_fam"/>
</dbReference>
<dbReference type="SUPFAM" id="SSF56784">
    <property type="entry name" value="HAD-like"/>
    <property type="match status" value="1"/>
</dbReference>
<dbReference type="InterPro" id="IPR050793">
    <property type="entry name" value="CMP-NeuNAc_synthase"/>
</dbReference>
<evidence type="ECO:0000256" key="5">
    <source>
        <dbReference type="ARBA" id="ARBA00013066"/>
    </source>
</evidence>
<dbReference type="GO" id="GO:0009103">
    <property type="term" value="P:lipopolysaccharide biosynthetic process"/>
    <property type="evidence" value="ECO:0007669"/>
    <property type="project" value="UniProtKB-UniRule"/>
</dbReference>
<evidence type="ECO:0000256" key="6">
    <source>
        <dbReference type="ARBA" id="ARBA00020092"/>
    </source>
</evidence>
<dbReference type="PIRSF" id="PIRSF006118">
    <property type="entry name" value="KDO8-P_Ptase"/>
    <property type="match status" value="1"/>
</dbReference>
<dbReference type="SFLD" id="SFLDG01136">
    <property type="entry name" value="C1.6:_Phosphoserine_Phosphatas"/>
    <property type="match status" value="1"/>
</dbReference>
<evidence type="ECO:0000256" key="8">
    <source>
        <dbReference type="ARBA" id="ARBA00022801"/>
    </source>
</evidence>
<dbReference type="SFLD" id="SFLDS00003">
    <property type="entry name" value="Haloacid_Dehalogenase"/>
    <property type="match status" value="1"/>
</dbReference>
<dbReference type="NCBIfam" id="TIGR01670">
    <property type="entry name" value="KdsC-phosphatas"/>
    <property type="match status" value="1"/>
</dbReference>
<sequence length="198" mass="21472">MQNLMTKASQIKLLVMDVDGVLSNGQIIYDQNGHETKCFDVQDGFGVECLHKAGFKTAIITGRKSAMVDKRAKELNIDYYLQGRSDKLTALQEILADTDITLAECAYIGDDWVDIKALQAVGFAVAVANAHNEVIKRADMVTTRAGGHGAVRELCDLLLKATGNYETVLAKFLSDEAAVTSTQVNDIAAQDNHTAANH</sequence>
<evidence type="ECO:0000256" key="2">
    <source>
        <dbReference type="ARBA" id="ARBA00001946"/>
    </source>
</evidence>
<evidence type="ECO:0000256" key="9">
    <source>
        <dbReference type="ARBA" id="ARBA00022842"/>
    </source>
</evidence>
<evidence type="ECO:0000256" key="3">
    <source>
        <dbReference type="ARBA" id="ARBA00005893"/>
    </source>
</evidence>